<keyword evidence="2" id="KW-1185">Reference proteome</keyword>
<proteinExistence type="predicted"/>
<comment type="caution">
    <text evidence="1">The sequence shown here is derived from an EMBL/GenBank/DDBJ whole genome shotgun (WGS) entry which is preliminary data.</text>
</comment>
<dbReference type="Proteomes" id="UP000625247">
    <property type="component" value="Unassembled WGS sequence"/>
</dbReference>
<evidence type="ECO:0000313" key="1">
    <source>
        <dbReference type="EMBL" id="MBD8123647.1"/>
    </source>
</evidence>
<accession>A0ABR9ACW1</accession>
<dbReference type="EMBL" id="JACYNP010000011">
    <property type="protein sequence ID" value="MBD8123647.1"/>
    <property type="molecule type" value="Genomic_DNA"/>
</dbReference>
<evidence type="ECO:0000313" key="2">
    <source>
        <dbReference type="Proteomes" id="UP000625247"/>
    </source>
</evidence>
<sequence>MCGNYLYQRNSILFAALPDYVLISGDASISTAPLHSLISLLRSEADLTQMGGQFIVNALRLLCSRWCCVHT</sequence>
<name>A0ABR9ACW1_9PSED</name>
<organism evidence="1 2">
    <name type="scientific">Pseudomonas lutea</name>
    <dbReference type="NCBI Taxonomy" id="243924"/>
    <lineage>
        <taxon>Bacteria</taxon>
        <taxon>Pseudomonadati</taxon>
        <taxon>Pseudomonadota</taxon>
        <taxon>Gammaproteobacteria</taxon>
        <taxon>Pseudomonadales</taxon>
        <taxon>Pseudomonadaceae</taxon>
        <taxon>Pseudomonas</taxon>
    </lineage>
</organism>
<reference evidence="1 2" key="1">
    <citation type="journal article" date="2020" name="FEMS Microbiol. Ecol.">
        <title>Temporal dynamics of bacterial communities during seed development and maturation.</title>
        <authorList>
            <person name="Chesneau G."/>
            <person name="Torres-Cortes G."/>
            <person name="Briand M."/>
            <person name="Darrasse A."/>
            <person name="Preveaux A."/>
            <person name="Marais C."/>
            <person name="Jacques M.A."/>
            <person name="Shade A."/>
            <person name="Barret M."/>
        </authorList>
    </citation>
    <scope>NUCLEOTIDE SEQUENCE [LARGE SCALE GENOMIC DNA]</scope>
    <source>
        <strain evidence="1 2">CFBP13723</strain>
    </source>
</reference>
<protein>
    <submittedName>
        <fullName evidence="1">Uncharacterized protein</fullName>
    </submittedName>
</protein>
<gene>
    <name evidence="1" type="ORF">IFT62_20795</name>
</gene>